<dbReference type="NCBIfam" id="TIGR00702">
    <property type="entry name" value="YcaO-type kinase domain"/>
    <property type="match status" value="1"/>
</dbReference>
<evidence type="ECO:0000313" key="2">
    <source>
        <dbReference type="EMBL" id="QDE67552.1"/>
    </source>
</evidence>
<feature type="domain" description="YcaO" evidence="1">
    <location>
        <begin position="55"/>
        <end position="389"/>
    </location>
</feature>
<dbReference type="PANTHER" id="PTHR37809">
    <property type="entry name" value="RIBOSOMAL PROTEIN S12 METHYLTHIOTRANSFERASE ACCESSORY FACTOR YCAO"/>
    <property type="match status" value="1"/>
</dbReference>
<evidence type="ECO:0000313" key="3">
    <source>
        <dbReference type="Proteomes" id="UP000320179"/>
    </source>
</evidence>
<reference evidence="2 3" key="1">
    <citation type="journal article" date="2019" name="Science">
        <title>Social genes are selection hotspots in kin groups of a soil microbe.</title>
        <authorList>
            <person name="Wielgoss S."/>
            <person name="Wolfensberger R."/>
            <person name="Sun L."/>
            <person name="Fiegna F."/>
            <person name="Velicer G.J."/>
        </authorList>
    </citation>
    <scope>NUCLEOTIDE SEQUENCE [LARGE SCALE GENOMIC DNA]</scope>
    <source>
        <strain evidence="2 3">MC3.5.9c15</strain>
    </source>
</reference>
<accession>A0AAE6KRS1</accession>
<dbReference type="EMBL" id="CP017174">
    <property type="protein sequence ID" value="QDE67552.1"/>
    <property type="molecule type" value="Genomic_DNA"/>
</dbReference>
<dbReference type="RefSeq" id="WP_140789738.1">
    <property type="nucleotide sequence ID" value="NZ_CP017169.1"/>
</dbReference>
<proteinExistence type="predicted"/>
<dbReference type="InterPro" id="IPR003776">
    <property type="entry name" value="YcaO-like_dom"/>
</dbReference>
<protein>
    <submittedName>
        <fullName evidence="2">Fatty acid-binding protein</fullName>
    </submittedName>
</protein>
<sequence>MRAPRDELSSRRFQQRLAQAMGVTRVARVTGLDRTGVEVACAVRPGGHVLQVCNGKGLSYDDAAWGALLETAELWAAETVVPDAFVWGSRAELEGHLGALWGADELGSAGALVAPRLWSPHVRCAWLEARELYSGEPVWVPAQGLHVPPAGSPALGPVAVAWTSNGSGAHPDAGRALLHALLEATERDQLARMMPEGWTEEVVQRRLLRTPELLELAPAVEALAGQLRERGFGVYLFDATPAARTPGAVGLPVGAAVLVDLEEGPVPLTAGYACALTREAALLKALLEAAQSRLTDIHGAREDVAAADREAARGFAEACAQVRPRRRAADMPDLGVKAKGAAAGQVRQVLALLQRAGFTRAAAVALSSPVEGLHVQRVVVPGMRISELL</sequence>
<dbReference type="Proteomes" id="UP000320179">
    <property type="component" value="Chromosome"/>
</dbReference>
<gene>
    <name evidence="2" type="ORF">BHS09_11505</name>
</gene>
<dbReference type="PROSITE" id="PS51664">
    <property type="entry name" value="YCAO"/>
    <property type="match status" value="1"/>
</dbReference>
<name>A0AAE6KRS1_MYXXA</name>
<dbReference type="Pfam" id="PF02624">
    <property type="entry name" value="YcaO"/>
    <property type="match status" value="1"/>
</dbReference>
<dbReference type="PANTHER" id="PTHR37809:SF1">
    <property type="entry name" value="RIBOSOMAL PROTEIN S12 METHYLTHIOTRANSFERASE ACCESSORY FACTOR YCAO"/>
    <property type="match status" value="1"/>
</dbReference>
<evidence type="ECO:0000259" key="1">
    <source>
        <dbReference type="PROSITE" id="PS51664"/>
    </source>
</evidence>
<dbReference type="Gene3D" id="3.30.160.660">
    <property type="match status" value="1"/>
</dbReference>
<dbReference type="AlphaFoldDB" id="A0AAE6KRS1"/>
<organism evidence="2 3">
    <name type="scientific">Myxococcus xanthus</name>
    <dbReference type="NCBI Taxonomy" id="34"/>
    <lineage>
        <taxon>Bacteria</taxon>
        <taxon>Pseudomonadati</taxon>
        <taxon>Myxococcota</taxon>
        <taxon>Myxococcia</taxon>
        <taxon>Myxococcales</taxon>
        <taxon>Cystobacterineae</taxon>
        <taxon>Myxococcaceae</taxon>
        <taxon>Myxococcus</taxon>
    </lineage>
</organism>